<organism evidence="1 2">
    <name type="scientific">Plectus sambesii</name>
    <dbReference type="NCBI Taxonomy" id="2011161"/>
    <lineage>
        <taxon>Eukaryota</taxon>
        <taxon>Metazoa</taxon>
        <taxon>Ecdysozoa</taxon>
        <taxon>Nematoda</taxon>
        <taxon>Chromadorea</taxon>
        <taxon>Plectida</taxon>
        <taxon>Plectina</taxon>
        <taxon>Plectoidea</taxon>
        <taxon>Plectidae</taxon>
        <taxon>Plectus</taxon>
    </lineage>
</organism>
<keyword evidence="1" id="KW-1185">Reference proteome</keyword>
<proteinExistence type="predicted"/>
<evidence type="ECO:0000313" key="2">
    <source>
        <dbReference type="WBParaSite" id="PSAMB.scaffold4702size13804.g25019.t1"/>
    </source>
</evidence>
<dbReference type="WBParaSite" id="PSAMB.scaffold4702size13804.g25019.t1">
    <property type="protein sequence ID" value="PSAMB.scaffold4702size13804.g25019.t1"/>
    <property type="gene ID" value="PSAMB.scaffold4702size13804.g25019"/>
</dbReference>
<sequence length="192" mass="21771">MIEDFIEVLLKQVLPAGNKPLLRLIVPSSVAYHMSTSEDKCAPFHAYPRALQVSDPIKRQVRARGVPAEISVIQFTVPMDWEAGWHQLASFMGALMCLMAQPDDGREYDDIWENRIDDPHFIQNHHLELGKLRQVCLAINQGDLLKYPSMRDFSMLLPPFNPVSPRPVKAEATKQWITSNYQGAAKNSICTK</sequence>
<evidence type="ECO:0000313" key="1">
    <source>
        <dbReference type="Proteomes" id="UP000887566"/>
    </source>
</evidence>
<reference evidence="2" key="1">
    <citation type="submission" date="2022-11" db="UniProtKB">
        <authorList>
            <consortium name="WormBaseParasite"/>
        </authorList>
    </citation>
    <scope>IDENTIFICATION</scope>
</reference>
<protein>
    <submittedName>
        <fullName evidence="2">Uncharacterized protein</fullName>
    </submittedName>
</protein>
<accession>A0A914WNC9</accession>
<dbReference type="Proteomes" id="UP000887566">
    <property type="component" value="Unplaced"/>
</dbReference>
<dbReference type="AlphaFoldDB" id="A0A914WNC9"/>
<name>A0A914WNC9_9BILA</name>